<dbReference type="PANTHER" id="PTHR31645">
    <property type="entry name" value="OLIGOPEPTIDE TRANSPORTER YGL114W-RELATED"/>
    <property type="match status" value="1"/>
</dbReference>
<feature type="transmembrane region" description="Helical" evidence="6">
    <location>
        <begin position="451"/>
        <end position="472"/>
    </location>
</feature>
<feature type="transmembrane region" description="Helical" evidence="6">
    <location>
        <begin position="239"/>
        <end position="259"/>
    </location>
</feature>
<keyword evidence="8" id="KW-1185">Reference proteome</keyword>
<feature type="transmembrane region" description="Helical" evidence="6">
    <location>
        <begin position="573"/>
        <end position="598"/>
    </location>
</feature>
<feature type="transmembrane region" description="Helical" evidence="6">
    <location>
        <begin position="279"/>
        <end position="304"/>
    </location>
</feature>
<keyword evidence="2" id="KW-0813">Transport</keyword>
<feature type="transmembrane region" description="Helical" evidence="6">
    <location>
        <begin position="53"/>
        <end position="71"/>
    </location>
</feature>
<reference evidence="7 8" key="1">
    <citation type="submission" date="2017-02" db="EMBL/GenBank/DDBJ databases">
        <authorList>
            <person name="Peterson S.W."/>
        </authorList>
    </citation>
    <scope>NUCLEOTIDE SEQUENCE [LARGE SCALE GENOMIC DNA]</scope>
    <source>
        <strain evidence="7 8">DSM 15102</strain>
    </source>
</reference>
<dbReference type="InterPro" id="IPR004813">
    <property type="entry name" value="OPT"/>
</dbReference>
<feature type="transmembrane region" description="Helical" evidence="6">
    <location>
        <begin position="493"/>
        <end position="518"/>
    </location>
</feature>
<evidence type="ECO:0000256" key="1">
    <source>
        <dbReference type="ARBA" id="ARBA00004141"/>
    </source>
</evidence>
<feature type="transmembrane region" description="Helical" evidence="6">
    <location>
        <begin position="530"/>
        <end position="552"/>
    </location>
</feature>
<name>A0A1T4NJM0_9FIRM</name>
<keyword evidence="4 6" id="KW-1133">Transmembrane helix</keyword>
<dbReference type="RefSeq" id="WP_087679085.1">
    <property type="nucleotide sequence ID" value="NZ_FUWV01000011.1"/>
</dbReference>
<dbReference type="GO" id="GO:0035673">
    <property type="term" value="F:oligopeptide transmembrane transporter activity"/>
    <property type="evidence" value="ECO:0007669"/>
    <property type="project" value="InterPro"/>
</dbReference>
<dbReference type="NCBIfam" id="TIGR00728">
    <property type="entry name" value="OPT_sfam"/>
    <property type="match status" value="1"/>
</dbReference>
<evidence type="ECO:0000256" key="5">
    <source>
        <dbReference type="ARBA" id="ARBA00023136"/>
    </source>
</evidence>
<accession>A0A1T4NJM0</accession>
<feature type="transmembrane region" description="Helical" evidence="6">
    <location>
        <begin position="117"/>
        <end position="136"/>
    </location>
</feature>
<dbReference type="InterPro" id="IPR045035">
    <property type="entry name" value="YSL-like"/>
</dbReference>
<dbReference type="NCBIfam" id="TIGR00733">
    <property type="entry name" value="OPT family oligopeptide transporter"/>
    <property type="match status" value="1"/>
</dbReference>
<comment type="subcellular location">
    <subcellularLocation>
        <location evidence="1">Membrane</location>
        <topology evidence="1">Multi-pass membrane protein</topology>
    </subcellularLocation>
</comment>
<feature type="transmembrane region" description="Helical" evidence="6">
    <location>
        <begin position="83"/>
        <end position="105"/>
    </location>
</feature>
<dbReference type="OrthoDB" id="9809340at2"/>
<feature type="transmembrane region" description="Helical" evidence="6">
    <location>
        <begin position="28"/>
        <end position="47"/>
    </location>
</feature>
<dbReference type="AlphaFoldDB" id="A0A1T4NJM0"/>
<sequence length="636" mass="66886">MSNQEDPQKFKPFIPAEKILPEFTKTSLFVGILLAVVFGGANAYLGLKVGMTISASIPAAVISMGIIRGILRRDSILENNLVQTIGSAGESVAAGVIFTIPALYIWAKEWGTDAPSLLSITIIAMIGGILGVLFMVPLRKALIVQEHANLPYPEGTACAEVLLAGEEGGEKTKTTFMGLGIGAVYKFLSEGFKLFPNEIETKISGYKGAAIGVDVLPSLLGVGFIVGPRISAYMLGGGILGWLVLIPLITYLGDLAPIIVPPATVPIQQMGHWDIWFNYIKYVGAGAVAFGGIFSLITSLPLIIKTFKDVMKKYSNGMGEKQFLRTEQDMSMKILLIGIIAITVIMGILPVIPVGVMGAIVVVVFGFFFATVSSRIVGLIGSSNNPVSGMTIATLIITAFIFKSTGNDGQSGMIAALTVGGIVAIIAAIAGDSSQDLKTGFLVGATPKYQQYGEVIGVIVSALVIGGVLNLLNAAWEFGSTQLPAPQATLMKVIVEGVMGGSLPWIFVLVGGFLGVVFQILGLPVLPIAIGLYLPIHLSVGIMIGGLVRGLLNKKLNKAQKVEKEDIQSRIDSGVLYGSGLIAGEGVVGIILAIFTVVGVNLNLGINLGSIGSILFFGLLTYTLARQSIFKKVKNE</sequence>
<proteinExistence type="predicted"/>
<dbReference type="GO" id="GO:0016020">
    <property type="term" value="C:membrane"/>
    <property type="evidence" value="ECO:0007669"/>
    <property type="project" value="UniProtKB-SubCell"/>
</dbReference>
<feature type="transmembrane region" description="Helical" evidence="6">
    <location>
        <begin position="414"/>
        <end position="431"/>
    </location>
</feature>
<dbReference type="Pfam" id="PF03169">
    <property type="entry name" value="OPT"/>
    <property type="match status" value="1"/>
</dbReference>
<evidence type="ECO:0000256" key="3">
    <source>
        <dbReference type="ARBA" id="ARBA00022692"/>
    </source>
</evidence>
<protein>
    <submittedName>
        <fullName evidence="7">Putative oligopeptide transporter, OPT family</fullName>
    </submittedName>
</protein>
<feature type="transmembrane region" description="Helical" evidence="6">
    <location>
        <begin position="387"/>
        <end position="402"/>
    </location>
</feature>
<evidence type="ECO:0000256" key="4">
    <source>
        <dbReference type="ARBA" id="ARBA00022989"/>
    </source>
</evidence>
<feature type="transmembrane region" description="Helical" evidence="6">
    <location>
        <begin position="334"/>
        <end position="367"/>
    </location>
</feature>
<dbReference type="Proteomes" id="UP000196365">
    <property type="component" value="Unassembled WGS sequence"/>
</dbReference>
<evidence type="ECO:0000256" key="2">
    <source>
        <dbReference type="ARBA" id="ARBA00022448"/>
    </source>
</evidence>
<organism evidence="7 8">
    <name type="scientific">Garciella nitratireducens DSM 15102</name>
    <dbReference type="NCBI Taxonomy" id="1121911"/>
    <lineage>
        <taxon>Bacteria</taxon>
        <taxon>Bacillati</taxon>
        <taxon>Bacillota</taxon>
        <taxon>Clostridia</taxon>
        <taxon>Eubacteriales</taxon>
        <taxon>Eubacteriaceae</taxon>
        <taxon>Garciella</taxon>
    </lineage>
</organism>
<evidence type="ECO:0000313" key="8">
    <source>
        <dbReference type="Proteomes" id="UP000196365"/>
    </source>
</evidence>
<feature type="transmembrane region" description="Helical" evidence="6">
    <location>
        <begin position="604"/>
        <end position="625"/>
    </location>
</feature>
<evidence type="ECO:0000256" key="6">
    <source>
        <dbReference type="SAM" id="Phobius"/>
    </source>
</evidence>
<dbReference type="EMBL" id="FUWV01000011">
    <property type="protein sequence ID" value="SJZ78948.1"/>
    <property type="molecule type" value="Genomic_DNA"/>
</dbReference>
<keyword evidence="5 6" id="KW-0472">Membrane</keyword>
<evidence type="ECO:0000313" key="7">
    <source>
        <dbReference type="EMBL" id="SJZ78948.1"/>
    </source>
</evidence>
<dbReference type="InterPro" id="IPR004814">
    <property type="entry name" value="Oligopep_transpt"/>
</dbReference>
<gene>
    <name evidence="7" type="ORF">SAMN02745973_01693</name>
</gene>
<dbReference type="PANTHER" id="PTHR31645:SF0">
    <property type="entry name" value="OLIGOPEPTIDE TRANSPORTER YGL114W-RELATED"/>
    <property type="match status" value="1"/>
</dbReference>
<keyword evidence="3 6" id="KW-0812">Transmembrane</keyword>